<accession>A0A179FWE2</accession>
<reference evidence="2 3" key="1">
    <citation type="journal article" date="2016" name="PLoS Pathog.">
        <title>Biosynthesis of antibiotic leucinostatins in bio-control fungus Purpureocillium lilacinum and their inhibition on phytophthora revealed by genome mining.</title>
        <authorList>
            <person name="Wang G."/>
            <person name="Liu Z."/>
            <person name="Lin R."/>
            <person name="Li E."/>
            <person name="Mao Z."/>
            <person name="Ling J."/>
            <person name="Yang Y."/>
            <person name="Yin W.B."/>
            <person name="Xie B."/>
        </authorList>
    </citation>
    <scope>NUCLEOTIDE SEQUENCE [LARGE SCALE GENOMIC DNA]</scope>
    <source>
        <strain evidence="2">170</strain>
    </source>
</reference>
<feature type="transmembrane region" description="Helical" evidence="1">
    <location>
        <begin position="153"/>
        <end position="174"/>
    </location>
</feature>
<dbReference type="InterPro" id="IPR033481">
    <property type="entry name" value="Dni1/Fig1"/>
</dbReference>
<feature type="transmembrane region" description="Helical" evidence="1">
    <location>
        <begin position="12"/>
        <end position="34"/>
    </location>
</feature>
<feature type="transmembrane region" description="Helical" evidence="1">
    <location>
        <begin position="240"/>
        <end position="266"/>
    </location>
</feature>
<evidence type="ECO:0000313" key="2">
    <source>
        <dbReference type="EMBL" id="OAQ69975.1"/>
    </source>
</evidence>
<comment type="caution">
    <text evidence="2">The sequence shown here is derived from an EMBL/GenBank/DDBJ whole genome shotgun (WGS) entry which is preliminary data.</text>
</comment>
<proteinExistence type="predicted"/>
<dbReference type="GO" id="GO:0016020">
    <property type="term" value="C:membrane"/>
    <property type="evidence" value="ECO:0007669"/>
    <property type="project" value="InterPro"/>
</dbReference>
<protein>
    <submittedName>
        <fullName evidence="2">Membrane fusion mating protein fig1 protein</fullName>
    </submittedName>
</protein>
<dbReference type="AlphaFoldDB" id="A0A179FWE2"/>
<sequence>MAPWVNRFIPFLGYHHVLMILLVIAIVLLSILMAGCSNSSTMQNVYLLSLSYVANATSNSPPDPNQLNPGINKTFTNLTSTSNPSLIVRVGYLGICISVIDSQWLCSNSGNVLANSLRVGFKSLNAHKTEDIDPLNLLWIAATFKEKIAFNGLMLTAIPVAFIVFILLSTFPGWHEEENEDGSDIGVKPFPSTAVMRAAITLVVVGSVFSFISSLLQHVGSAAASAMAENLAYGSVKGHVGVAGMVLAWIGTVLYLLVAGGLWMMVDSISALKGLIQYPDSDLDGSVD</sequence>
<evidence type="ECO:0000256" key="1">
    <source>
        <dbReference type="SAM" id="Phobius"/>
    </source>
</evidence>
<dbReference type="GeneID" id="28855059"/>
<dbReference type="EMBL" id="LSBJ02000002">
    <property type="protein sequence ID" value="OAQ69975.1"/>
    <property type="molecule type" value="Genomic_DNA"/>
</dbReference>
<dbReference type="Proteomes" id="UP000078397">
    <property type="component" value="Unassembled WGS sequence"/>
</dbReference>
<dbReference type="STRING" id="1380566.A0A179FWE2"/>
<dbReference type="PANTHER" id="PTHR28092">
    <property type="entry name" value="FACTOR-INDUCED GENE 1 PROTEIN"/>
    <property type="match status" value="1"/>
</dbReference>
<dbReference type="PANTHER" id="PTHR28092:SF1">
    <property type="entry name" value="FACTOR-INDUCED GENE 1 PROTEIN"/>
    <property type="match status" value="1"/>
</dbReference>
<gene>
    <name evidence="2" type="ORF">VFPPC_13288</name>
</gene>
<organism evidence="2 3">
    <name type="scientific">Pochonia chlamydosporia 170</name>
    <dbReference type="NCBI Taxonomy" id="1380566"/>
    <lineage>
        <taxon>Eukaryota</taxon>
        <taxon>Fungi</taxon>
        <taxon>Dikarya</taxon>
        <taxon>Ascomycota</taxon>
        <taxon>Pezizomycotina</taxon>
        <taxon>Sordariomycetes</taxon>
        <taxon>Hypocreomycetidae</taxon>
        <taxon>Hypocreales</taxon>
        <taxon>Clavicipitaceae</taxon>
        <taxon>Pochonia</taxon>
    </lineage>
</organism>
<dbReference type="GO" id="GO:0000747">
    <property type="term" value="P:conjugation with cellular fusion"/>
    <property type="evidence" value="ECO:0007669"/>
    <property type="project" value="TreeGrafter"/>
</dbReference>
<dbReference type="OrthoDB" id="3550957at2759"/>
<keyword evidence="1" id="KW-0472">Membrane</keyword>
<feature type="transmembrane region" description="Helical" evidence="1">
    <location>
        <begin position="194"/>
        <end position="219"/>
    </location>
</feature>
<keyword evidence="3" id="KW-1185">Reference proteome</keyword>
<name>A0A179FWE2_METCM</name>
<keyword evidence="1" id="KW-0812">Transmembrane</keyword>
<dbReference type="GO" id="GO:0043332">
    <property type="term" value="C:mating projection tip"/>
    <property type="evidence" value="ECO:0007669"/>
    <property type="project" value="TreeGrafter"/>
</dbReference>
<dbReference type="KEGG" id="pchm:VFPPC_13288"/>
<evidence type="ECO:0000313" key="3">
    <source>
        <dbReference type="Proteomes" id="UP000078397"/>
    </source>
</evidence>
<dbReference type="RefSeq" id="XP_018146512.1">
    <property type="nucleotide sequence ID" value="XM_018291065.1"/>
</dbReference>
<dbReference type="Pfam" id="PF12351">
    <property type="entry name" value="Fig1"/>
    <property type="match status" value="1"/>
</dbReference>
<keyword evidence="1" id="KW-1133">Transmembrane helix</keyword>